<feature type="region of interest" description="Disordered" evidence="1">
    <location>
        <begin position="1"/>
        <end position="41"/>
    </location>
</feature>
<keyword evidence="3" id="KW-1185">Reference proteome</keyword>
<feature type="region of interest" description="Disordered" evidence="1">
    <location>
        <begin position="393"/>
        <end position="428"/>
    </location>
</feature>
<protein>
    <submittedName>
        <fullName evidence="2">Uncharacterized protein</fullName>
    </submittedName>
</protein>
<feature type="compositionally biased region" description="Low complexity" evidence="1">
    <location>
        <begin position="298"/>
        <end position="313"/>
    </location>
</feature>
<dbReference type="Proteomes" id="UP000759537">
    <property type="component" value="Unassembled WGS sequence"/>
</dbReference>
<evidence type="ECO:0000256" key="1">
    <source>
        <dbReference type="SAM" id="MobiDB-lite"/>
    </source>
</evidence>
<reference evidence="2" key="2">
    <citation type="journal article" date="2020" name="Nat. Commun.">
        <title>Large-scale genome sequencing of mycorrhizal fungi provides insights into the early evolution of symbiotic traits.</title>
        <authorList>
            <person name="Miyauchi S."/>
            <person name="Kiss E."/>
            <person name="Kuo A."/>
            <person name="Drula E."/>
            <person name="Kohler A."/>
            <person name="Sanchez-Garcia M."/>
            <person name="Morin E."/>
            <person name="Andreopoulos B."/>
            <person name="Barry K.W."/>
            <person name="Bonito G."/>
            <person name="Buee M."/>
            <person name="Carver A."/>
            <person name="Chen C."/>
            <person name="Cichocki N."/>
            <person name="Clum A."/>
            <person name="Culley D."/>
            <person name="Crous P.W."/>
            <person name="Fauchery L."/>
            <person name="Girlanda M."/>
            <person name="Hayes R.D."/>
            <person name="Keri Z."/>
            <person name="LaButti K."/>
            <person name="Lipzen A."/>
            <person name="Lombard V."/>
            <person name="Magnuson J."/>
            <person name="Maillard F."/>
            <person name="Murat C."/>
            <person name="Nolan M."/>
            <person name="Ohm R.A."/>
            <person name="Pangilinan J."/>
            <person name="Pereira M.F."/>
            <person name="Perotto S."/>
            <person name="Peter M."/>
            <person name="Pfister S."/>
            <person name="Riley R."/>
            <person name="Sitrit Y."/>
            <person name="Stielow J.B."/>
            <person name="Szollosi G."/>
            <person name="Zifcakova L."/>
            <person name="Stursova M."/>
            <person name="Spatafora J.W."/>
            <person name="Tedersoo L."/>
            <person name="Vaario L.M."/>
            <person name="Yamada A."/>
            <person name="Yan M."/>
            <person name="Wang P."/>
            <person name="Xu J."/>
            <person name="Bruns T."/>
            <person name="Baldrian P."/>
            <person name="Vilgalys R."/>
            <person name="Dunand C."/>
            <person name="Henrissat B."/>
            <person name="Grigoriev I.V."/>
            <person name="Hibbett D."/>
            <person name="Nagy L.G."/>
            <person name="Martin F.M."/>
        </authorList>
    </citation>
    <scope>NUCLEOTIDE SEQUENCE</scope>
    <source>
        <strain evidence="2">Prilba</strain>
    </source>
</reference>
<feature type="region of interest" description="Disordered" evidence="1">
    <location>
        <begin position="462"/>
        <end position="481"/>
    </location>
</feature>
<gene>
    <name evidence="2" type="ORF">DFH94DRAFT_478686</name>
</gene>
<feature type="compositionally biased region" description="Pro residues" evidence="1">
    <location>
        <begin position="402"/>
        <end position="411"/>
    </location>
</feature>
<comment type="caution">
    <text evidence="2">The sequence shown here is derived from an EMBL/GenBank/DDBJ whole genome shotgun (WGS) entry which is preliminary data.</text>
</comment>
<feature type="compositionally biased region" description="Low complexity" evidence="1">
    <location>
        <begin position="27"/>
        <end position="41"/>
    </location>
</feature>
<feature type="compositionally biased region" description="Low complexity" evidence="1">
    <location>
        <begin position="412"/>
        <end position="425"/>
    </location>
</feature>
<reference evidence="2" key="1">
    <citation type="submission" date="2019-10" db="EMBL/GenBank/DDBJ databases">
        <authorList>
            <consortium name="DOE Joint Genome Institute"/>
            <person name="Kuo A."/>
            <person name="Miyauchi S."/>
            <person name="Kiss E."/>
            <person name="Drula E."/>
            <person name="Kohler A."/>
            <person name="Sanchez-Garcia M."/>
            <person name="Andreopoulos B."/>
            <person name="Barry K.W."/>
            <person name="Bonito G."/>
            <person name="Buee M."/>
            <person name="Carver A."/>
            <person name="Chen C."/>
            <person name="Cichocki N."/>
            <person name="Clum A."/>
            <person name="Culley D."/>
            <person name="Crous P.W."/>
            <person name="Fauchery L."/>
            <person name="Girlanda M."/>
            <person name="Hayes R."/>
            <person name="Keri Z."/>
            <person name="LaButti K."/>
            <person name="Lipzen A."/>
            <person name="Lombard V."/>
            <person name="Magnuson J."/>
            <person name="Maillard F."/>
            <person name="Morin E."/>
            <person name="Murat C."/>
            <person name="Nolan M."/>
            <person name="Ohm R."/>
            <person name="Pangilinan J."/>
            <person name="Pereira M."/>
            <person name="Perotto S."/>
            <person name="Peter M."/>
            <person name="Riley R."/>
            <person name="Sitrit Y."/>
            <person name="Stielow B."/>
            <person name="Szollosi G."/>
            <person name="Zifcakova L."/>
            <person name="Stursova M."/>
            <person name="Spatafora J.W."/>
            <person name="Tedersoo L."/>
            <person name="Vaario L.-M."/>
            <person name="Yamada A."/>
            <person name="Yan M."/>
            <person name="Wang P."/>
            <person name="Xu J."/>
            <person name="Bruns T."/>
            <person name="Baldrian P."/>
            <person name="Vilgalys R."/>
            <person name="Henrissat B."/>
            <person name="Grigoriev I.V."/>
            <person name="Hibbett D."/>
            <person name="Nagy L.G."/>
            <person name="Martin F.M."/>
        </authorList>
    </citation>
    <scope>NUCLEOTIDE SEQUENCE</scope>
    <source>
        <strain evidence="2">Prilba</strain>
    </source>
</reference>
<feature type="region of interest" description="Disordered" evidence="1">
    <location>
        <begin position="297"/>
        <end position="373"/>
    </location>
</feature>
<feature type="region of interest" description="Disordered" evidence="1">
    <location>
        <begin position="508"/>
        <end position="560"/>
    </location>
</feature>
<feature type="compositionally biased region" description="Pro residues" evidence="1">
    <location>
        <begin position="314"/>
        <end position="324"/>
    </location>
</feature>
<evidence type="ECO:0000313" key="3">
    <source>
        <dbReference type="Proteomes" id="UP000759537"/>
    </source>
</evidence>
<evidence type="ECO:0000313" key="2">
    <source>
        <dbReference type="EMBL" id="KAF8480465.1"/>
    </source>
</evidence>
<sequence length="574" mass="62044">MPKRTFTEVEPSSPTLPPSSPLKKIHTSTPASRSTASSLLSTPYTPSVYSIPADSPTNPLGLKRRVNNLTLPKSTPFSRHIALRFQLITESDTPPPKPSLWVTSSSSSTFPSDVVHSKNPKATQYANEGTYRIVQAPLSYTFRHLRALILFLFSGDPVTWPRVPGHLFAVHHGITIGAQGEITRGRVRVKLSRARDPYYSSRSLADIIAAADAQGQGEEDLEDEEEDASWRWEGEDDFTLGHVWDVRSRNPKRGIIYYHDDTTAIHITLNSQTVPHRKGVGNMPFVFRAYGTVHLDPSRPCSPSSSPTQLPRTLPAPAPAPPRIFPTYKRPMRTNTAVAASGDTKPPDGPGYTDVDDESSSDEDDFDGGLDTRVWNNTGTFPRFLAMVRVSAPSSSSSSSPSPSPSAPPSPSSLLRTTLPSSSPTMKKSIRRASTMPYATAAASSSGTSSAVSLSLSLPPNNNASTTSFSSSPARSLPSLTPAPARVRTRYRVARAARRLLGLAERGLESAAAEDADAVDGRVQGQSKKGLKGHGRKEKARPGKDVAKSRPKIKTMTGDAEEVWNPLAHLKKDA</sequence>
<dbReference type="AlphaFoldDB" id="A0A9P5T9H4"/>
<feature type="compositionally biased region" description="Acidic residues" evidence="1">
    <location>
        <begin position="354"/>
        <end position="368"/>
    </location>
</feature>
<proteinExistence type="predicted"/>
<dbReference type="EMBL" id="WHVB01000008">
    <property type="protein sequence ID" value="KAF8480465.1"/>
    <property type="molecule type" value="Genomic_DNA"/>
</dbReference>
<organism evidence="2 3">
    <name type="scientific">Russula ochroleuca</name>
    <dbReference type="NCBI Taxonomy" id="152965"/>
    <lineage>
        <taxon>Eukaryota</taxon>
        <taxon>Fungi</taxon>
        <taxon>Dikarya</taxon>
        <taxon>Basidiomycota</taxon>
        <taxon>Agaricomycotina</taxon>
        <taxon>Agaricomycetes</taxon>
        <taxon>Russulales</taxon>
        <taxon>Russulaceae</taxon>
        <taxon>Russula</taxon>
    </lineage>
</organism>
<dbReference type="OrthoDB" id="2940229at2759"/>
<feature type="compositionally biased region" description="Basic residues" evidence="1">
    <location>
        <begin position="529"/>
        <end position="539"/>
    </location>
</feature>
<accession>A0A9P5T9H4</accession>
<name>A0A9P5T9H4_9AGAM</name>